<comment type="similarity">
    <text evidence="1">Belongs to the ARG7 family.</text>
</comment>
<dbReference type="Proteomes" id="UP000019116">
    <property type="component" value="Chromosome Un"/>
</dbReference>
<protein>
    <submittedName>
        <fullName evidence="3">Uncharacterized protein</fullName>
    </submittedName>
</protein>
<evidence type="ECO:0000256" key="2">
    <source>
        <dbReference type="SAM" id="MobiDB-lite"/>
    </source>
</evidence>
<dbReference type="OrthoDB" id="1624361at2759"/>
<reference evidence="3" key="2">
    <citation type="submission" date="2018-10" db="UniProtKB">
        <authorList>
            <consortium name="EnsemblPlants"/>
        </authorList>
    </citation>
    <scope>IDENTIFICATION</scope>
</reference>
<keyword evidence="4" id="KW-1185">Reference proteome</keyword>
<feature type="region of interest" description="Disordered" evidence="2">
    <location>
        <begin position="89"/>
        <end position="142"/>
    </location>
</feature>
<dbReference type="Pfam" id="PF02519">
    <property type="entry name" value="Auxin_inducible"/>
    <property type="match status" value="1"/>
</dbReference>
<proteinExistence type="inferred from homology"/>
<dbReference type="InterPro" id="IPR003676">
    <property type="entry name" value="SAUR_fam"/>
</dbReference>
<dbReference type="PANTHER" id="PTHR31374">
    <property type="entry name" value="AUXIN-INDUCED PROTEIN-LIKE-RELATED"/>
    <property type="match status" value="1"/>
</dbReference>
<dbReference type="GO" id="GO:0009733">
    <property type="term" value="P:response to auxin"/>
    <property type="evidence" value="ECO:0007669"/>
    <property type="project" value="InterPro"/>
</dbReference>
<dbReference type="PaxDb" id="4565-Traes_2AL_70F5942C6.1"/>
<evidence type="ECO:0000313" key="4">
    <source>
        <dbReference type="Proteomes" id="UP000019116"/>
    </source>
</evidence>
<dbReference type="Gramene" id="TraesCSU03G0346200.1">
    <property type="protein sequence ID" value="TraesCSU03G0346200.1.CDS1"/>
    <property type="gene ID" value="TraesCSU03G0346200"/>
</dbReference>
<dbReference type="EnsemblPlants" id="TraesCSU02G214500.1">
    <property type="protein sequence ID" value="TraesCSU02G214500.1.cds1"/>
    <property type="gene ID" value="TraesCSU02G214500"/>
</dbReference>
<dbReference type="Gramene" id="TraesCSU02G214500.1">
    <property type="protein sequence ID" value="TraesCSU02G214500.1.cds1"/>
    <property type="gene ID" value="TraesCSU02G214500"/>
</dbReference>
<reference evidence="3" key="1">
    <citation type="submission" date="2018-08" db="EMBL/GenBank/DDBJ databases">
        <authorList>
            <person name="Rossello M."/>
        </authorList>
    </citation>
    <scope>NUCLEOTIDE SEQUENCE [LARGE SCALE GENOMIC DNA]</scope>
    <source>
        <strain evidence="3">cv. Chinese Spring</strain>
    </source>
</reference>
<name>A0A3B6UCB5_WHEAT</name>
<accession>A0A3B6UCB5</accession>
<feature type="compositionally biased region" description="Low complexity" evidence="2">
    <location>
        <begin position="123"/>
        <end position="138"/>
    </location>
</feature>
<evidence type="ECO:0000256" key="1">
    <source>
        <dbReference type="ARBA" id="ARBA00006974"/>
    </source>
</evidence>
<dbReference type="PANTHER" id="PTHR31374:SF271">
    <property type="match status" value="1"/>
</dbReference>
<dbReference type="AlphaFoldDB" id="A0A3B6UCB5"/>
<sequence length="272" mass="29732">MREEIAHVVPGRGQEPTRARCGALGWAARTAPAWRINLWIQGSVAPRAESGCRSRHGVVSRGATQRLAPTDRAAIPAVCANPQGTDPYPQAVYIDVPTSTPPPRTHSSIPTKSPSPQPERQRASSSSSSKRTSSITRRGNARQGSMCNVITIPSVAWLRRAVRRWRARRSASAPVPAGHVAVCAEGARFMVRLAHLSHPAFLELLRQAEEEYGFRSGASGPVALPCDEARLRDVLRRVSSSCDSEEPRRPFCRRRGDSRPLLQAVAVEKLFL</sequence>
<organism evidence="3">
    <name type="scientific">Triticum aestivum</name>
    <name type="common">Wheat</name>
    <dbReference type="NCBI Taxonomy" id="4565"/>
    <lineage>
        <taxon>Eukaryota</taxon>
        <taxon>Viridiplantae</taxon>
        <taxon>Streptophyta</taxon>
        <taxon>Embryophyta</taxon>
        <taxon>Tracheophyta</taxon>
        <taxon>Spermatophyta</taxon>
        <taxon>Magnoliopsida</taxon>
        <taxon>Liliopsida</taxon>
        <taxon>Poales</taxon>
        <taxon>Poaceae</taxon>
        <taxon>BOP clade</taxon>
        <taxon>Pooideae</taxon>
        <taxon>Triticodae</taxon>
        <taxon>Triticeae</taxon>
        <taxon>Triticinae</taxon>
        <taxon>Triticum</taxon>
    </lineage>
</organism>
<evidence type="ECO:0000313" key="3">
    <source>
        <dbReference type="EnsemblPlants" id="TraesCSU02G214500.1.cds1"/>
    </source>
</evidence>